<gene>
    <name evidence="2" type="ORF">QPM17_08155</name>
</gene>
<keyword evidence="3" id="KW-1185">Reference proteome</keyword>
<dbReference type="EMBL" id="JASSVS010000003">
    <property type="protein sequence ID" value="MDL0431095.1"/>
    <property type="molecule type" value="Genomic_DNA"/>
</dbReference>
<feature type="domain" description="DUF306" evidence="1">
    <location>
        <begin position="140"/>
        <end position="242"/>
    </location>
</feature>
<dbReference type="Gene3D" id="2.40.128.270">
    <property type="match status" value="1"/>
</dbReference>
<dbReference type="Proteomes" id="UP001227964">
    <property type="component" value="Unassembled WGS sequence"/>
</dbReference>
<protein>
    <submittedName>
        <fullName evidence="2">META domain-containing protein</fullName>
    </submittedName>
</protein>
<evidence type="ECO:0000259" key="1">
    <source>
        <dbReference type="Pfam" id="PF03724"/>
    </source>
</evidence>
<evidence type="ECO:0000313" key="3">
    <source>
        <dbReference type="Proteomes" id="UP001227964"/>
    </source>
</evidence>
<dbReference type="PROSITE" id="PS51257">
    <property type="entry name" value="PROKAR_LIPOPROTEIN"/>
    <property type="match status" value="1"/>
</dbReference>
<comment type="caution">
    <text evidence="2">The sequence shown here is derived from an EMBL/GenBank/DDBJ whole genome shotgun (WGS) entry which is preliminary data.</text>
</comment>
<dbReference type="PANTHER" id="PTHR35535:SF1">
    <property type="entry name" value="HEAT SHOCK PROTEIN HSLJ"/>
    <property type="match status" value="1"/>
</dbReference>
<dbReference type="InterPro" id="IPR053147">
    <property type="entry name" value="Hsp_HslJ-like"/>
</dbReference>
<dbReference type="PANTHER" id="PTHR35535">
    <property type="entry name" value="HEAT SHOCK PROTEIN HSLJ"/>
    <property type="match status" value="1"/>
</dbReference>
<evidence type="ECO:0000313" key="2">
    <source>
        <dbReference type="EMBL" id="MDL0431095.1"/>
    </source>
</evidence>
<dbReference type="InterPro" id="IPR005184">
    <property type="entry name" value="DUF306_Meta_HslJ"/>
</dbReference>
<dbReference type="Pfam" id="PF03724">
    <property type="entry name" value="META"/>
    <property type="match status" value="1"/>
</dbReference>
<name>A0ABT7IAC8_9GAMM</name>
<proteinExistence type="predicted"/>
<sequence>MNGFTRCIAPALATFALVAGCSSTSENNHSTQARGLSPGGIELPFTARGNEPFWRAIVEPGQLVLERMGESPVELRYETTHSSATGRTFRAEGEGVGITLVTAPQLCHDSMTGMPYPNQVRLKVNGEEIRGCGGDPRKLLRGQEWVVEDIDGAGIIDSSRITINFLAQNRVAGNTSCNQFSGVWKLTGEGLGFTGIASTSKACVPALMNQEDRFLSLLADIQRFDIGRRGELLLISSEGRTIRAVQSRD</sequence>
<organism evidence="2 3">
    <name type="scientific">Marinobacter azerbaijanicus</name>
    <dbReference type="NCBI Taxonomy" id="3050455"/>
    <lineage>
        <taxon>Bacteria</taxon>
        <taxon>Pseudomonadati</taxon>
        <taxon>Pseudomonadota</taxon>
        <taxon>Gammaproteobacteria</taxon>
        <taxon>Pseudomonadales</taxon>
        <taxon>Marinobacteraceae</taxon>
        <taxon>Marinobacter</taxon>
    </lineage>
</organism>
<reference evidence="2 3" key="1">
    <citation type="submission" date="2023-06" db="EMBL/GenBank/DDBJ databases">
        <title>Marinobacter azerbaijanicus a moderately halophilic, isolated from Urmia Lake in Azerbaijan region of Iran.</title>
        <authorList>
            <person name="Sanchez-Porro C."/>
            <person name="Aghdam E.M."/>
            <person name="Saheb S.M."/>
            <person name="Tarhriz V."/>
            <person name="Kazemi E."/>
            <person name="Ammozegar M.A."/>
            <person name="Ventosa A."/>
            <person name="Hejazi M.S."/>
        </authorList>
    </citation>
    <scope>NUCLEOTIDE SEQUENCE [LARGE SCALE GENOMIC DNA]</scope>
    <source>
        <strain evidence="2 3">TBZ242</strain>
    </source>
</reference>
<dbReference type="InterPro" id="IPR038670">
    <property type="entry name" value="HslJ-like_sf"/>
</dbReference>
<dbReference type="RefSeq" id="WP_285390156.1">
    <property type="nucleotide sequence ID" value="NZ_JASSVS010000003.1"/>
</dbReference>
<accession>A0ABT7IAC8</accession>